<keyword evidence="4" id="KW-1185">Reference proteome</keyword>
<dbReference type="AlphaFoldDB" id="A0A285VUH4"/>
<dbReference type="Proteomes" id="UP000219688">
    <property type="component" value="Unassembled WGS sequence"/>
</dbReference>
<dbReference type="RefSeq" id="WP_097188751.1">
    <property type="nucleotide sequence ID" value="NZ_OBQK01000009.1"/>
</dbReference>
<evidence type="ECO:0000313" key="3">
    <source>
        <dbReference type="EMBL" id="SOC56876.1"/>
    </source>
</evidence>
<gene>
    <name evidence="3" type="ORF">SAMN05421879_10985</name>
</gene>
<evidence type="ECO:0000256" key="2">
    <source>
        <dbReference type="SAM" id="Phobius"/>
    </source>
</evidence>
<proteinExistence type="predicted"/>
<feature type="transmembrane region" description="Helical" evidence="2">
    <location>
        <begin position="226"/>
        <end position="247"/>
    </location>
</feature>
<sequence>MAISTSQHRASGQPEGGRDRTLLAALAVLWVLLLTSCATAPDAAAPPDDEDDPTGSQSLQPWVDDCRDAVAEVGLAGRVTYPEVLRGEVDHSSTYQVNLDLTGSDLPADEVLDNLNGTAAQAELRVQCVVGARLLPVGDGIEVGEDGDAEEFVYRRVSEAGFVEWGWTVTPVEPVDQEVRLELQPAVFTDAGLEGMPADAVVQFVTDVEVGSTLIQRVAHWFENDWVRLAGVAGVLGAALISVLVWGDEMVVLGRKLLGSLRGKDAVGRPKDGDAA</sequence>
<keyword evidence="2" id="KW-1133">Transmembrane helix</keyword>
<protein>
    <submittedName>
        <fullName evidence="3">Uncharacterized protein</fullName>
    </submittedName>
</protein>
<organism evidence="3 4">
    <name type="scientific">Ornithinimicrobium cerasi</name>
    <dbReference type="NCBI Taxonomy" id="2248773"/>
    <lineage>
        <taxon>Bacteria</taxon>
        <taxon>Bacillati</taxon>
        <taxon>Actinomycetota</taxon>
        <taxon>Actinomycetes</taxon>
        <taxon>Micrococcales</taxon>
        <taxon>Ornithinimicrobiaceae</taxon>
        <taxon>Ornithinimicrobium</taxon>
    </lineage>
</organism>
<reference evidence="4" key="1">
    <citation type="submission" date="2017-08" db="EMBL/GenBank/DDBJ databases">
        <authorList>
            <person name="Varghese N."/>
            <person name="Submissions S."/>
        </authorList>
    </citation>
    <scope>NUCLEOTIDE SEQUENCE [LARGE SCALE GENOMIC DNA]</scope>
    <source>
        <strain evidence="4">USBA17B2</strain>
    </source>
</reference>
<feature type="region of interest" description="Disordered" evidence="1">
    <location>
        <begin position="42"/>
        <end position="61"/>
    </location>
</feature>
<name>A0A285VUH4_9MICO</name>
<keyword evidence="2" id="KW-0472">Membrane</keyword>
<evidence type="ECO:0000256" key="1">
    <source>
        <dbReference type="SAM" id="MobiDB-lite"/>
    </source>
</evidence>
<dbReference type="EMBL" id="OBQK01000009">
    <property type="protein sequence ID" value="SOC56876.1"/>
    <property type="molecule type" value="Genomic_DNA"/>
</dbReference>
<evidence type="ECO:0000313" key="4">
    <source>
        <dbReference type="Proteomes" id="UP000219688"/>
    </source>
</evidence>
<accession>A0A285VUH4</accession>
<keyword evidence="2" id="KW-0812">Transmembrane</keyword>